<dbReference type="OrthoDB" id="2693202at2759"/>
<sequence>MEKNQRENQDSASLPLATREKSTPDPAREREIQTVMNVTETIAGDPSNAVIDPELLAISGVPINTTTTMSSIPTRSVVATDRSLLASSGPPLTEAAIAHATRPDTADFVQSGVRAVNEDLAILNPNLLSPKSRRRLQKRLYMRRRRAKLQGKEEASYGVTEFEGAGIGQSVGLGLLKAGPKTKVKRQGTTPKSSAPTSDADSDDGGPAKAKRVTRGLTLRPKLRSIFSKLDIDAAYLRARGVDLLHLNALARLMGLFTAFELGSSSDDESTNEVEEELPFSIDVTLIQHLQAAVVFFVTDVIYRATAWKEGQIRLKKGSLAWRSSDQSLTKS</sequence>
<evidence type="ECO:0000313" key="2">
    <source>
        <dbReference type="EMBL" id="KIO10405.1"/>
    </source>
</evidence>
<dbReference type="HOGENOM" id="CLU_837073_0_0_1"/>
<keyword evidence="3" id="KW-1185">Reference proteome</keyword>
<dbReference type="AlphaFoldDB" id="A0A0C3PA05"/>
<evidence type="ECO:0000313" key="3">
    <source>
        <dbReference type="Proteomes" id="UP000054217"/>
    </source>
</evidence>
<protein>
    <submittedName>
        <fullName evidence="2">Uncharacterized protein</fullName>
    </submittedName>
</protein>
<evidence type="ECO:0000256" key="1">
    <source>
        <dbReference type="SAM" id="MobiDB-lite"/>
    </source>
</evidence>
<feature type="region of interest" description="Disordered" evidence="1">
    <location>
        <begin position="1"/>
        <end position="30"/>
    </location>
</feature>
<name>A0A0C3PA05_PISTI</name>
<reference evidence="2 3" key="1">
    <citation type="submission" date="2014-04" db="EMBL/GenBank/DDBJ databases">
        <authorList>
            <consortium name="DOE Joint Genome Institute"/>
            <person name="Kuo A."/>
            <person name="Kohler A."/>
            <person name="Costa M.D."/>
            <person name="Nagy L.G."/>
            <person name="Floudas D."/>
            <person name="Copeland A."/>
            <person name="Barry K.W."/>
            <person name="Cichocki N."/>
            <person name="Veneault-Fourrey C."/>
            <person name="LaButti K."/>
            <person name="Lindquist E.A."/>
            <person name="Lipzen A."/>
            <person name="Lundell T."/>
            <person name="Morin E."/>
            <person name="Murat C."/>
            <person name="Sun H."/>
            <person name="Tunlid A."/>
            <person name="Henrissat B."/>
            <person name="Grigoriev I.V."/>
            <person name="Hibbett D.S."/>
            <person name="Martin F."/>
            <person name="Nordberg H.P."/>
            <person name="Cantor M.N."/>
            <person name="Hua S.X."/>
        </authorList>
    </citation>
    <scope>NUCLEOTIDE SEQUENCE [LARGE SCALE GENOMIC DNA]</scope>
    <source>
        <strain evidence="2 3">Marx 270</strain>
    </source>
</reference>
<gene>
    <name evidence="2" type="ORF">M404DRAFT_905560</name>
</gene>
<proteinExistence type="predicted"/>
<accession>A0A0C3PA05</accession>
<dbReference type="InParanoid" id="A0A0C3PA05"/>
<organism evidence="2 3">
    <name type="scientific">Pisolithus tinctorius Marx 270</name>
    <dbReference type="NCBI Taxonomy" id="870435"/>
    <lineage>
        <taxon>Eukaryota</taxon>
        <taxon>Fungi</taxon>
        <taxon>Dikarya</taxon>
        <taxon>Basidiomycota</taxon>
        <taxon>Agaricomycotina</taxon>
        <taxon>Agaricomycetes</taxon>
        <taxon>Agaricomycetidae</taxon>
        <taxon>Boletales</taxon>
        <taxon>Sclerodermatineae</taxon>
        <taxon>Pisolithaceae</taxon>
        <taxon>Pisolithus</taxon>
    </lineage>
</organism>
<dbReference type="Proteomes" id="UP000054217">
    <property type="component" value="Unassembled WGS sequence"/>
</dbReference>
<feature type="compositionally biased region" description="Basic and acidic residues" evidence="1">
    <location>
        <begin position="18"/>
        <end position="30"/>
    </location>
</feature>
<reference evidence="3" key="2">
    <citation type="submission" date="2015-01" db="EMBL/GenBank/DDBJ databases">
        <title>Evolutionary Origins and Diversification of the Mycorrhizal Mutualists.</title>
        <authorList>
            <consortium name="DOE Joint Genome Institute"/>
            <consortium name="Mycorrhizal Genomics Consortium"/>
            <person name="Kohler A."/>
            <person name="Kuo A."/>
            <person name="Nagy L.G."/>
            <person name="Floudas D."/>
            <person name="Copeland A."/>
            <person name="Barry K.W."/>
            <person name="Cichocki N."/>
            <person name="Veneault-Fourrey C."/>
            <person name="LaButti K."/>
            <person name="Lindquist E.A."/>
            <person name="Lipzen A."/>
            <person name="Lundell T."/>
            <person name="Morin E."/>
            <person name="Murat C."/>
            <person name="Riley R."/>
            <person name="Ohm R."/>
            <person name="Sun H."/>
            <person name="Tunlid A."/>
            <person name="Henrissat B."/>
            <person name="Grigoriev I.V."/>
            <person name="Hibbett D.S."/>
            <person name="Martin F."/>
        </authorList>
    </citation>
    <scope>NUCLEOTIDE SEQUENCE [LARGE SCALE GENOMIC DNA]</scope>
    <source>
        <strain evidence="3">Marx 270</strain>
    </source>
</reference>
<feature type="region of interest" description="Disordered" evidence="1">
    <location>
        <begin position="178"/>
        <end position="214"/>
    </location>
</feature>
<dbReference type="EMBL" id="KN831952">
    <property type="protein sequence ID" value="KIO10405.1"/>
    <property type="molecule type" value="Genomic_DNA"/>
</dbReference>